<dbReference type="Proteomes" id="UP001433508">
    <property type="component" value="Unassembled WGS sequence"/>
</dbReference>
<proteinExistence type="predicted"/>
<protein>
    <submittedName>
        <fullName evidence="1">Uncharacterized protein</fullName>
    </submittedName>
</protein>
<reference evidence="2" key="1">
    <citation type="journal article" date="2024" name="Front. Bioeng. Biotechnol.">
        <title>Genome-scale model development and genomic sequencing of the oleaginous clade Lipomyces.</title>
        <authorList>
            <person name="Czajka J.J."/>
            <person name="Han Y."/>
            <person name="Kim J."/>
            <person name="Mondo S.J."/>
            <person name="Hofstad B.A."/>
            <person name="Robles A."/>
            <person name="Haridas S."/>
            <person name="Riley R."/>
            <person name="LaButti K."/>
            <person name="Pangilinan J."/>
            <person name="Andreopoulos W."/>
            <person name="Lipzen A."/>
            <person name="Yan J."/>
            <person name="Wang M."/>
            <person name="Ng V."/>
            <person name="Grigoriev I.V."/>
            <person name="Spatafora J.W."/>
            <person name="Magnuson J.K."/>
            <person name="Baker S.E."/>
            <person name="Pomraning K.R."/>
        </authorList>
    </citation>
    <scope>NUCLEOTIDE SEQUENCE [LARGE SCALE GENOMIC DNA]</scope>
    <source>
        <strain evidence="2">CBS 7786</strain>
    </source>
</reference>
<comment type="caution">
    <text evidence="1">The sequence shown here is derived from an EMBL/GenBank/DDBJ whole genome shotgun (WGS) entry which is preliminary data.</text>
</comment>
<accession>A0ACC3T791</accession>
<dbReference type="EMBL" id="MU971353">
    <property type="protein sequence ID" value="KAK9238747.1"/>
    <property type="molecule type" value="Genomic_DNA"/>
</dbReference>
<gene>
    <name evidence="1" type="ORF">V1525DRAFT_400429</name>
</gene>
<keyword evidence="2" id="KW-1185">Reference proteome</keyword>
<evidence type="ECO:0000313" key="1">
    <source>
        <dbReference type="EMBL" id="KAK9238747.1"/>
    </source>
</evidence>
<sequence>MAPPSGGVLVKNEIQSRKANHKSGAATASGTGSGNYNDDEHDQQAQQTKKRQRNSDDPYASLRTQLSNLSKNPNRQIIIPRPKSPSELIPPPPELVTNVQGSSAGAGSGEFHVYKQARRREMERTKIFEEQRDKEVMLKEFEDRREQMKRLDDQRTSKNRDKRRKRGRGGGKGSDKKTATDSSYNDAVKSGAADEAAKQEDNQLPASNTTATQPSAAAPIDSEINLTIIDEFAM</sequence>
<name>A0ACC3T791_LIPKO</name>
<organism evidence="1 2">
    <name type="scientific">Lipomyces kononenkoae</name>
    <name type="common">Yeast</name>
    <dbReference type="NCBI Taxonomy" id="34357"/>
    <lineage>
        <taxon>Eukaryota</taxon>
        <taxon>Fungi</taxon>
        <taxon>Dikarya</taxon>
        <taxon>Ascomycota</taxon>
        <taxon>Saccharomycotina</taxon>
        <taxon>Lipomycetes</taxon>
        <taxon>Lipomycetales</taxon>
        <taxon>Lipomycetaceae</taxon>
        <taxon>Lipomyces</taxon>
    </lineage>
</organism>
<evidence type="ECO:0000313" key="2">
    <source>
        <dbReference type="Proteomes" id="UP001433508"/>
    </source>
</evidence>